<dbReference type="Pfam" id="PF10590">
    <property type="entry name" value="PNP_phzG_C"/>
    <property type="match status" value="1"/>
</dbReference>
<evidence type="ECO:0000256" key="4">
    <source>
        <dbReference type="ARBA" id="ARBA00005037"/>
    </source>
</evidence>
<dbReference type="EC" id="1.4.3.5" evidence="6"/>
<dbReference type="Gene3D" id="2.30.110.10">
    <property type="entry name" value="Electron Transport, Fmn-binding Protein, Chain A"/>
    <property type="match status" value="1"/>
</dbReference>
<evidence type="ECO:0000256" key="1">
    <source>
        <dbReference type="ARBA" id="ARBA00001917"/>
    </source>
</evidence>
<keyword evidence="8" id="KW-0288">FMN</keyword>
<evidence type="ECO:0000256" key="2">
    <source>
        <dbReference type="ARBA" id="ARBA00003691"/>
    </source>
</evidence>
<feature type="domain" description="Pyridoxine 5'-phosphate oxidase dimerisation C-terminal" evidence="11">
    <location>
        <begin position="161"/>
        <end position="201"/>
    </location>
</feature>
<dbReference type="PROSITE" id="PS01064">
    <property type="entry name" value="PYRIDOX_OXIDASE"/>
    <property type="match status" value="1"/>
</dbReference>
<accession>A0AAW2H626</accession>
<evidence type="ECO:0000313" key="12">
    <source>
        <dbReference type="EMBL" id="KAL0263825.1"/>
    </source>
</evidence>
<evidence type="ECO:0000259" key="10">
    <source>
        <dbReference type="Pfam" id="PF01243"/>
    </source>
</evidence>
<dbReference type="SUPFAM" id="SSF50475">
    <property type="entry name" value="FMN-binding split barrel"/>
    <property type="match status" value="1"/>
</dbReference>
<evidence type="ECO:0000256" key="8">
    <source>
        <dbReference type="ARBA" id="ARBA00022643"/>
    </source>
</evidence>
<dbReference type="PANTHER" id="PTHR10851">
    <property type="entry name" value="PYRIDOXINE-5-PHOSPHATE OXIDASE"/>
    <property type="match status" value="1"/>
</dbReference>
<dbReference type="AlphaFoldDB" id="A0AAW2H626"/>
<dbReference type="InterPro" id="IPR012349">
    <property type="entry name" value="Split_barrel_FMN-bd"/>
</dbReference>
<comment type="function">
    <text evidence="2">Catalyzes the oxidation of either pyridoxine 5'-phosphate (PNP) or pyridoxamine 5'-phosphate (PMP) into pyridoxal 5'-phosphate (PLP).</text>
</comment>
<comment type="caution">
    <text evidence="12">The sequence shown here is derived from an EMBL/GenBank/DDBJ whole genome shotgun (WGS) entry which is preliminary data.</text>
</comment>
<name>A0AAW2H626_9NEOP</name>
<evidence type="ECO:0000256" key="5">
    <source>
        <dbReference type="ARBA" id="ARBA00007301"/>
    </source>
</evidence>
<comment type="cofactor">
    <cofactor evidence="1">
        <name>FMN</name>
        <dbReference type="ChEBI" id="CHEBI:58210"/>
    </cofactor>
</comment>
<evidence type="ECO:0000256" key="7">
    <source>
        <dbReference type="ARBA" id="ARBA00022630"/>
    </source>
</evidence>
<protein>
    <recommendedName>
        <fullName evidence="6">pyridoxal 5'-phosphate synthase</fullName>
        <ecNumber evidence="6">1.4.3.5</ecNumber>
    </recommendedName>
</protein>
<dbReference type="NCBIfam" id="NF004231">
    <property type="entry name" value="PRK05679.1"/>
    <property type="match status" value="1"/>
</dbReference>
<evidence type="ECO:0000256" key="3">
    <source>
        <dbReference type="ARBA" id="ARBA00004738"/>
    </source>
</evidence>
<comment type="pathway">
    <text evidence="3">Cofactor metabolism; pyridoxal 5'-phosphate salvage; pyridoxal 5'-phosphate from pyridoxamine 5'-phosphate: step 1/1.</text>
</comment>
<dbReference type="InterPro" id="IPR011576">
    <property type="entry name" value="Pyridox_Oxase_N"/>
</dbReference>
<dbReference type="GO" id="GO:0004733">
    <property type="term" value="F:pyridoxamine phosphate oxidase activity"/>
    <property type="evidence" value="ECO:0007669"/>
    <property type="project" value="UniProtKB-EC"/>
</dbReference>
<reference evidence="12" key="1">
    <citation type="journal article" date="2024" name="Gigascience">
        <title>Chromosome-level genome of the poultry shaft louse Menopon gallinae provides insight into the host-switching and adaptive evolution of parasitic lice.</title>
        <authorList>
            <person name="Xu Y."/>
            <person name="Ma L."/>
            <person name="Liu S."/>
            <person name="Liang Y."/>
            <person name="Liu Q."/>
            <person name="He Z."/>
            <person name="Tian L."/>
            <person name="Duan Y."/>
            <person name="Cai W."/>
            <person name="Li H."/>
            <person name="Song F."/>
        </authorList>
    </citation>
    <scope>NUCLEOTIDE SEQUENCE</scope>
    <source>
        <strain evidence="12">Cailab_2023a</strain>
    </source>
</reference>
<keyword evidence="7" id="KW-0285">Flavoprotein</keyword>
<sequence length="201" mass="23683">MNKTIVNFQEPFLKLKQWLIEAKKSYQQLKLENYNAATLSTVSLHNQPSSRIVLIKNIDEDGLVFYTNLNSKKAHEIANNNKVSILFYWEVLKKQIRIEGVATLLTKEESEVYFNSRPYLSKIGAWASKQSAEMQNISELKIRVVKYLLKHKLTVPKPDFWSGYRIKPIYFEFWEEGKFRLHNRKAYSKVTDGFEVKLIYP</sequence>
<dbReference type="Pfam" id="PF01243">
    <property type="entry name" value="PNPOx_N"/>
    <property type="match status" value="1"/>
</dbReference>
<evidence type="ECO:0000256" key="9">
    <source>
        <dbReference type="ARBA" id="ARBA00023002"/>
    </source>
</evidence>
<evidence type="ECO:0000259" key="11">
    <source>
        <dbReference type="Pfam" id="PF10590"/>
    </source>
</evidence>
<dbReference type="InterPro" id="IPR019576">
    <property type="entry name" value="Pyridoxamine_oxidase_dimer_C"/>
</dbReference>
<proteinExistence type="inferred from homology"/>
<comment type="similarity">
    <text evidence="5">Belongs to the pyridoxamine 5'-phosphate oxidase family.</text>
</comment>
<dbReference type="NCBIfam" id="TIGR00558">
    <property type="entry name" value="pdxH"/>
    <property type="match status" value="1"/>
</dbReference>
<dbReference type="InterPro" id="IPR000659">
    <property type="entry name" value="Pyridox_Oxase"/>
</dbReference>
<comment type="pathway">
    <text evidence="4">Cofactor metabolism; pyridoxal 5'-phosphate salvage; pyridoxal 5'-phosphate from pyridoxine 5'-phosphate: step 1/1.</text>
</comment>
<dbReference type="GO" id="GO:0008615">
    <property type="term" value="P:pyridoxine biosynthetic process"/>
    <property type="evidence" value="ECO:0007669"/>
    <property type="project" value="InterPro"/>
</dbReference>
<evidence type="ECO:0000256" key="6">
    <source>
        <dbReference type="ARBA" id="ARBA00012801"/>
    </source>
</evidence>
<feature type="domain" description="Pyridoxamine 5'-phosphate oxidase N-terminal" evidence="10">
    <location>
        <begin position="31"/>
        <end position="147"/>
    </location>
</feature>
<keyword evidence="9" id="KW-0560">Oxidoreductase</keyword>
<dbReference type="GO" id="GO:0010181">
    <property type="term" value="F:FMN binding"/>
    <property type="evidence" value="ECO:0007669"/>
    <property type="project" value="InterPro"/>
</dbReference>
<organism evidence="12">
    <name type="scientific">Menopon gallinae</name>
    <name type="common">poultry shaft louse</name>
    <dbReference type="NCBI Taxonomy" id="328185"/>
    <lineage>
        <taxon>Eukaryota</taxon>
        <taxon>Metazoa</taxon>
        <taxon>Ecdysozoa</taxon>
        <taxon>Arthropoda</taxon>
        <taxon>Hexapoda</taxon>
        <taxon>Insecta</taxon>
        <taxon>Pterygota</taxon>
        <taxon>Neoptera</taxon>
        <taxon>Paraneoptera</taxon>
        <taxon>Psocodea</taxon>
        <taxon>Troctomorpha</taxon>
        <taxon>Phthiraptera</taxon>
        <taxon>Amblycera</taxon>
        <taxon>Menoponidae</taxon>
        <taxon>Menopon</taxon>
    </lineage>
</organism>
<dbReference type="PANTHER" id="PTHR10851:SF0">
    <property type="entry name" value="PYRIDOXINE-5'-PHOSPHATE OXIDASE"/>
    <property type="match status" value="1"/>
</dbReference>
<gene>
    <name evidence="12" type="ORF">PYX00_011124</name>
</gene>
<dbReference type="PIRSF" id="PIRSF000190">
    <property type="entry name" value="Pyd_amn-ph_oxd"/>
    <property type="match status" value="1"/>
</dbReference>
<dbReference type="InterPro" id="IPR019740">
    <property type="entry name" value="Pyridox_Oxase_CS"/>
</dbReference>
<dbReference type="EMBL" id="JARGDH010000093">
    <property type="protein sequence ID" value="KAL0263825.1"/>
    <property type="molecule type" value="Genomic_DNA"/>
</dbReference>